<dbReference type="PIRSF" id="PIRSF002744">
    <property type="entry name" value="Pur-cyt_permease"/>
    <property type="match status" value="1"/>
</dbReference>
<dbReference type="Gene3D" id="1.10.4160.10">
    <property type="entry name" value="Hydantoin permease"/>
    <property type="match status" value="1"/>
</dbReference>
<feature type="transmembrane region" description="Helical" evidence="8">
    <location>
        <begin position="125"/>
        <end position="149"/>
    </location>
</feature>
<feature type="transmembrane region" description="Helical" evidence="8">
    <location>
        <begin position="269"/>
        <end position="288"/>
    </location>
</feature>
<keyword evidence="5 8" id="KW-1133">Transmembrane helix</keyword>
<evidence type="ECO:0000256" key="6">
    <source>
        <dbReference type="ARBA" id="ARBA00023136"/>
    </source>
</evidence>
<dbReference type="Proteomes" id="UP000317257">
    <property type="component" value="Unassembled WGS sequence"/>
</dbReference>
<feature type="transmembrane region" description="Helical" evidence="8">
    <location>
        <begin position="394"/>
        <end position="414"/>
    </location>
</feature>
<protein>
    <recommendedName>
        <fullName evidence="11">Permease, cytosine/purines, uracil, thiamine, allantoin</fullName>
    </recommendedName>
</protein>
<feature type="transmembrane region" description="Helical" evidence="8">
    <location>
        <begin position="361"/>
        <end position="382"/>
    </location>
</feature>
<comment type="caution">
    <text evidence="9">The sequence shown here is derived from an EMBL/GenBank/DDBJ whole genome shotgun (WGS) entry which is preliminary data.</text>
</comment>
<reference evidence="10" key="1">
    <citation type="submission" date="2018-12" db="EMBL/GenBank/DDBJ databases">
        <title>The complete genome of Metarhizium rileyi, a key fungal pathogen of Lepidoptera.</title>
        <authorList>
            <person name="Binneck E."/>
            <person name="Lastra C.C.L."/>
            <person name="Sosa-Gomez D.R."/>
        </authorList>
    </citation>
    <scope>NUCLEOTIDE SEQUENCE [LARGE SCALE GENOMIC DNA]</scope>
    <source>
        <strain evidence="10">Cep018-CH2</strain>
    </source>
</reference>
<feature type="transmembrane region" description="Helical" evidence="8">
    <location>
        <begin position="308"/>
        <end position="330"/>
    </location>
</feature>
<comment type="subcellular location">
    <subcellularLocation>
        <location evidence="1">Membrane</location>
        <topology evidence="1">Multi-pass membrane protein</topology>
    </subcellularLocation>
</comment>
<evidence type="ECO:0000256" key="5">
    <source>
        <dbReference type="ARBA" id="ARBA00022989"/>
    </source>
</evidence>
<organism evidence="9 10">
    <name type="scientific">Metarhizium rileyi (strain RCEF 4871)</name>
    <name type="common">Nomuraea rileyi</name>
    <dbReference type="NCBI Taxonomy" id="1649241"/>
    <lineage>
        <taxon>Eukaryota</taxon>
        <taxon>Fungi</taxon>
        <taxon>Dikarya</taxon>
        <taxon>Ascomycota</taxon>
        <taxon>Pezizomycotina</taxon>
        <taxon>Sordariomycetes</taxon>
        <taxon>Hypocreomycetidae</taxon>
        <taxon>Hypocreales</taxon>
        <taxon>Clavicipitaceae</taxon>
        <taxon>Metarhizium</taxon>
    </lineage>
</organism>
<dbReference type="AlphaFoldDB" id="A0A5C6G0J5"/>
<feature type="transmembrane region" description="Helical" evidence="8">
    <location>
        <begin position="169"/>
        <end position="189"/>
    </location>
</feature>
<dbReference type="EMBL" id="SBHS01000049">
    <property type="protein sequence ID" value="TWU71262.1"/>
    <property type="molecule type" value="Genomic_DNA"/>
</dbReference>
<evidence type="ECO:0000256" key="1">
    <source>
        <dbReference type="ARBA" id="ARBA00004141"/>
    </source>
</evidence>
<dbReference type="InterPro" id="IPR001248">
    <property type="entry name" value="Pur-cyt_permease"/>
</dbReference>
<evidence type="ECO:0000256" key="8">
    <source>
        <dbReference type="SAM" id="Phobius"/>
    </source>
</evidence>
<keyword evidence="6 7" id="KW-0472">Membrane</keyword>
<dbReference type="GO" id="GO:0000329">
    <property type="term" value="C:fungal-type vacuole membrane"/>
    <property type="evidence" value="ECO:0007669"/>
    <property type="project" value="TreeGrafter"/>
</dbReference>
<sequence length="533" mass="58040">MPSNPPSPTADVVGDLEKHTTLRHTDVNGVDLDDSSRQELANDGDAQIEAIRQKHPVLRFLGNLESRIDQFAKFEAMGVERVSEDKRRPPQILNMIFFWFSVLFSPTMIQIGILGPILGLSVNTAIVLTIFATLSGSTVPAFTATLSPMTGLRQVAVSRYSLGLWGSKLAAVLNIVINVGYATIAAVLGGQLLSAVSGGSLALVVGIVIIVLAAFVVSFFGYGVIHHYERYAWFFAFVLICVLYGQSAKYFSFKPEINLISGIDLSGGCLTYFAVIFGVCASWCPIAGDYYIHYPVETSKWLVFGLTYIGLTVPTIFVGILGNLFGGIILTNDALSEIHRNSGTGGLILAVMSPPDAWGKFACVFFALSFLGDTIANIYSSALCMQLLGKHFVAVPRFFWCLILCLVTFALAYGGRNVLEEIINNLLSILGYWTLAFAAILFIEHFYFRPSMGGYDLTSWQDPERLPLGLAGTGSLLIGIGFSFLGMCQTWYIAPIAKKIGKFGGDVGDELTLMSVVISYPILRSLELKWIGR</sequence>
<evidence type="ECO:0000256" key="4">
    <source>
        <dbReference type="ARBA" id="ARBA00022692"/>
    </source>
</evidence>
<evidence type="ECO:0000256" key="7">
    <source>
        <dbReference type="PIRNR" id="PIRNR002744"/>
    </source>
</evidence>
<dbReference type="PANTHER" id="PTHR31806">
    <property type="entry name" value="PURINE-CYTOSINE PERMEASE FCY2-RELATED"/>
    <property type="match status" value="1"/>
</dbReference>
<comment type="similarity">
    <text evidence="2 7">Belongs to the purine-cytosine permease (2.A.39) family.</text>
</comment>
<evidence type="ECO:0000256" key="3">
    <source>
        <dbReference type="ARBA" id="ARBA00022448"/>
    </source>
</evidence>
<keyword evidence="3 7" id="KW-0813">Transport</keyword>
<evidence type="ECO:0000313" key="10">
    <source>
        <dbReference type="Proteomes" id="UP000317257"/>
    </source>
</evidence>
<gene>
    <name evidence="9" type="ORF">ED733_002926</name>
</gene>
<evidence type="ECO:0000313" key="9">
    <source>
        <dbReference type="EMBL" id="TWU71262.1"/>
    </source>
</evidence>
<keyword evidence="4 8" id="KW-0812">Transmembrane</keyword>
<feature type="transmembrane region" description="Helical" evidence="8">
    <location>
        <begin position="201"/>
        <end position="225"/>
    </location>
</feature>
<dbReference type="GO" id="GO:0022857">
    <property type="term" value="F:transmembrane transporter activity"/>
    <property type="evidence" value="ECO:0007669"/>
    <property type="project" value="InterPro"/>
</dbReference>
<dbReference type="GO" id="GO:0005886">
    <property type="term" value="C:plasma membrane"/>
    <property type="evidence" value="ECO:0007669"/>
    <property type="project" value="TreeGrafter"/>
</dbReference>
<feature type="transmembrane region" description="Helical" evidence="8">
    <location>
        <begin position="426"/>
        <end position="448"/>
    </location>
</feature>
<dbReference type="InterPro" id="IPR026030">
    <property type="entry name" value="Pur-cyt_permease_Fcy2/21/22"/>
</dbReference>
<feature type="transmembrane region" description="Helical" evidence="8">
    <location>
        <begin position="468"/>
        <end position="494"/>
    </location>
</feature>
<feature type="transmembrane region" description="Helical" evidence="8">
    <location>
        <begin position="96"/>
        <end position="118"/>
    </location>
</feature>
<evidence type="ECO:0000256" key="2">
    <source>
        <dbReference type="ARBA" id="ARBA00008974"/>
    </source>
</evidence>
<dbReference type="Pfam" id="PF02133">
    <property type="entry name" value="Transp_cyt_pur"/>
    <property type="match status" value="1"/>
</dbReference>
<proteinExistence type="inferred from homology"/>
<dbReference type="PANTHER" id="PTHR31806:SF7">
    <property type="entry name" value="TRANSPORTER, PUTATIVE (AFU_ORTHOLOGUE AFUA_2G04690)-RELATED"/>
    <property type="match status" value="1"/>
</dbReference>
<name>A0A5C6G0J5_METRR</name>
<evidence type="ECO:0008006" key="11">
    <source>
        <dbReference type="Google" id="ProtNLM"/>
    </source>
</evidence>
<accession>A0A5C6G0J5</accession>
<feature type="transmembrane region" description="Helical" evidence="8">
    <location>
        <begin position="231"/>
        <end position="248"/>
    </location>
</feature>